<feature type="region of interest" description="Disordered" evidence="1">
    <location>
        <begin position="223"/>
        <end position="257"/>
    </location>
</feature>
<dbReference type="OrthoDB" id="10614024at2759"/>
<feature type="compositionally biased region" description="Basic and acidic residues" evidence="1">
    <location>
        <begin position="96"/>
        <end position="127"/>
    </location>
</feature>
<dbReference type="RefSeq" id="XP_005827754.1">
    <property type="nucleotide sequence ID" value="XM_005827697.1"/>
</dbReference>
<dbReference type="GeneID" id="17297516"/>
<keyword evidence="4" id="KW-1185">Reference proteome</keyword>
<name>L1IY38_GUITC</name>
<reference evidence="2 4" key="1">
    <citation type="journal article" date="2012" name="Nature">
        <title>Algal genomes reveal evolutionary mosaicism and the fate of nucleomorphs.</title>
        <authorList>
            <consortium name="DOE Joint Genome Institute"/>
            <person name="Curtis B.A."/>
            <person name="Tanifuji G."/>
            <person name="Burki F."/>
            <person name="Gruber A."/>
            <person name="Irimia M."/>
            <person name="Maruyama S."/>
            <person name="Arias M.C."/>
            <person name="Ball S.G."/>
            <person name="Gile G.H."/>
            <person name="Hirakawa Y."/>
            <person name="Hopkins J.F."/>
            <person name="Kuo A."/>
            <person name="Rensing S.A."/>
            <person name="Schmutz J."/>
            <person name="Symeonidi A."/>
            <person name="Elias M."/>
            <person name="Eveleigh R.J."/>
            <person name="Herman E.K."/>
            <person name="Klute M.J."/>
            <person name="Nakayama T."/>
            <person name="Obornik M."/>
            <person name="Reyes-Prieto A."/>
            <person name="Armbrust E.V."/>
            <person name="Aves S.J."/>
            <person name="Beiko R.G."/>
            <person name="Coutinho P."/>
            <person name="Dacks J.B."/>
            <person name="Durnford D.G."/>
            <person name="Fast N.M."/>
            <person name="Green B.R."/>
            <person name="Grisdale C.J."/>
            <person name="Hempel F."/>
            <person name="Henrissat B."/>
            <person name="Hoppner M.P."/>
            <person name="Ishida K."/>
            <person name="Kim E."/>
            <person name="Koreny L."/>
            <person name="Kroth P.G."/>
            <person name="Liu Y."/>
            <person name="Malik S.B."/>
            <person name="Maier U.G."/>
            <person name="McRose D."/>
            <person name="Mock T."/>
            <person name="Neilson J.A."/>
            <person name="Onodera N.T."/>
            <person name="Poole A.M."/>
            <person name="Pritham E.J."/>
            <person name="Richards T.A."/>
            <person name="Rocap G."/>
            <person name="Roy S.W."/>
            <person name="Sarai C."/>
            <person name="Schaack S."/>
            <person name="Shirato S."/>
            <person name="Slamovits C.H."/>
            <person name="Spencer D.F."/>
            <person name="Suzuki S."/>
            <person name="Worden A.Z."/>
            <person name="Zauner S."/>
            <person name="Barry K."/>
            <person name="Bell C."/>
            <person name="Bharti A.K."/>
            <person name="Crow J.A."/>
            <person name="Grimwood J."/>
            <person name="Kramer R."/>
            <person name="Lindquist E."/>
            <person name="Lucas S."/>
            <person name="Salamov A."/>
            <person name="McFadden G.I."/>
            <person name="Lane C.E."/>
            <person name="Keeling P.J."/>
            <person name="Gray M.W."/>
            <person name="Grigoriev I.V."/>
            <person name="Archibald J.M."/>
        </authorList>
    </citation>
    <scope>NUCLEOTIDE SEQUENCE</scope>
    <source>
        <strain evidence="2 4">CCMP2712</strain>
    </source>
</reference>
<evidence type="ECO:0000313" key="4">
    <source>
        <dbReference type="Proteomes" id="UP000011087"/>
    </source>
</evidence>
<dbReference type="AlphaFoldDB" id="L1IY38"/>
<reference evidence="3" key="3">
    <citation type="submission" date="2016-03" db="UniProtKB">
        <authorList>
            <consortium name="EnsemblProtists"/>
        </authorList>
    </citation>
    <scope>IDENTIFICATION</scope>
</reference>
<dbReference type="PaxDb" id="55529-EKX40774"/>
<dbReference type="EMBL" id="JH993028">
    <property type="protein sequence ID" value="EKX40774.1"/>
    <property type="molecule type" value="Genomic_DNA"/>
</dbReference>
<dbReference type="Proteomes" id="UP000011087">
    <property type="component" value="Unassembled WGS sequence"/>
</dbReference>
<feature type="region of interest" description="Disordered" evidence="1">
    <location>
        <begin position="59"/>
        <end position="133"/>
    </location>
</feature>
<evidence type="ECO:0000313" key="2">
    <source>
        <dbReference type="EMBL" id="EKX40774.1"/>
    </source>
</evidence>
<dbReference type="KEGG" id="gtt:GUITHDRAFT_113044"/>
<proteinExistence type="predicted"/>
<evidence type="ECO:0000256" key="1">
    <source>
        <dbReference type="SAM" id="MobiDB-lite"/>
    </source>
</evidence>
<evidence type="ECO:0000313" key="3">
    <source>
        <dbReference type="EnsemblProtists" id="EKX40774"/>
    </source>
</evidence>
<gene>
    <name evidence="2" type="ORF">GUITHDRAFT_113044</name>
</gene>
<reference evidence="4" key="2">
    <citation type="submission" date="2012-11" db="EMBL/GenBank/DDBJ databases">
        <authorList>
            <person name="Kuo A."/>
            <person name="Curtis B.A."/>
            <person name="Tanifuji G."/>
            <person name="Burki F."/>
            <person name="Gruber A."/>
            <person name="Irimia M."/>
            <person name="Maruyama S."/>
            <person name="Arias M.C."/>
            <person name="Ball S.G."/>
            <person name="Gile G.H."/>
            <person name="Hirakawa Y."/>
            <person name="Hopkins J.F."/>
            <person name="Rensing S.A."/>
            <person name="Schmutz J."/>
            <person name="Symeonidi A."/>
            <person name="Elias M."/>
            <person name="Eveleigh R.J."/>
            <person name="Herman E.K."/>
            <person name="Klute M.J."/>
            <person name="Nakayama T."/>
            <person name="Obornik M."/>
            <person name="Reyes-Prieto A."/>
            <person name="Armbrust E.V."/>
            <person name="Aves S.J."/>
            <person name="Beiko R.G."/>
            <person name="Coutinho P."/>
            <person name="Dacks J.B."/>
            <person name="Durnford D.G."/>
            <person name="Fast N.M."/>
            <person name="Green B.R."/>
            <person name="Grisdale C."/>
            <person name="Hempe F."/>
            <person name="Henrissat B."/>
            <person name="Hoppner M.P."/>
            <person name="Ishida K.-I."/>
            <person name="Kim E."/>
            <person name="Koreny L."/>
            <person name="Kroth P.G."/>
            <person name="Liu Y."/>
            <person name="Malik S.-B."/>
            <person name="Maier U.G."/>
            <person name="McRose D."/>
            <person name="Mock T."/>
            <person name="Neilson J.A."/>
            <person name="Onodera N.T."/>
            <person name="Poole A.M."/>
            <person name="Pritham E.J."/>
            <person name="Richards T.A."/>
            <person name="Rocap G."/>
            <person name="Roy S.W."/>
            <person name="Sarai C."/>
            <person name="Schaack S."/>
            <person name="Shirato S."/>
            <person name="Slamovits C.H."/>
            <person name="Spencer D.F."/>
            <person name="Suzuki S."/>
            <person name="Worden A.Z."/>
            <person name="Zauner S."/>
            <person name="Barry K."/>
            <person name="Bell C."/>
            <person name="Bharti A.K."/>
            <person name="Crow J.A."/>
            <person name="Grimwood J."/>
            <person name="Kramer R."/>
            <person name="Lindquist E."/>
            <person name="Lucas S."/>
            <person name="Salamov A."/>
            <person name="McFadden G.I."/>
            <person name="Lane C.E."/>
            <person name="Keeling P.J."/>
            <person name="Gray M.W."/>
            <person name="Grigoriev I.V."/>
            <person name="Archibald J.M."/>
        </authorList>
    </citation>
    <scope>NUCLEOTIDE SEQUENCE</scope>
    <source>
        <strain evidence="4">CCMP2712</strain>
    </source>
</reference>
<sequence>MIATARRGGGEEPLRLRGGKRSSKANETQALPLDFIPSSSFTGLKPGYIFKRDRKGVGFYLDQPHSSKGVKATRPRRSLVKSQSAIPTTPTRTRRQTGDKRSEVEETRAGEERSAANKESFRTRQEVEAQSMTRKSDFGYNWNIRNEPQDSELDELFGKIELKPPPPPIDKTEYSLEDDLKVLDDAERLLQDACDRGDIEEAKRLLKCGVIWEEERKEDALFTSSTTTDEEDRKVLTQAGFEPSDSSEEGKEESSESIMIHEQIVGPIIDRVQGLHRSKKEIKEIFERLREDLPDIKYFKERPKIATFVPGKEDEEETDSELEELRSFPGLEDFFNPFGARMQKIEIALRRNATDELNSEEQEKVLWLQSPMQMLQEYMSESSEEFGGEILQIKKTSTEITQGELDPWDKALNSRLSEHFGAKEFDVVDNLGFERVGNDLGVRSSDQSYNQIRHKFLAAKRGSYKGRDLTQAKAGVDTLNHFENVKCSHRVICSHKFNTWFCFLVLVHWGRYDSSLILQMQMFMLKQ</sequence>
<feature type="region of interest" description="Disordered" evidence="1">
    <location>
        <begin position="1"/>
        <end position="37"/>
    </location>
</feature>
<dbReference type="HOGENOM" id="CLU_517271_0_0_1"/>
<organism evidence="2">
    <name type="scientific">Guillardia theta (strain CCMP2712)</name>
    <name type="common">Cryptophyte</name>
    <dbReference type="NCBI Taxonomy" id="905079"/>
    <lineage>
        <taxon>Eukaryota</taxon>
        <taxon>Cryptophyceae</taxon>
        <taxon>Pyrenomonadales</taxon>
        <taxon>Geminigeraceae</taxon>
        <taxon>Guillardia</taxon>
    </lineage>
</organism>
<dbReference type="EnsemblProtists" id="EKX40774">
    <property type="protein sequence ID" value="EKX40774"/>
    <property type="gene ID" value="GUITHDRAFT_113044"/>
</dbReference>
<protein>
    <submittedName>
        <fullName evidence="2 3">Uncharacterized protein</fullName>
    </submittedName>
</protein>
<accession>L1IY38</accession>